<dbReference type="PANTHER" id="PTHR11042:SF138">
    <property type="entry name" value="SERINE_THREONINE-PROTEIN KINASE IKS1-RELATED"/>
    <property type="match status" value="1"/>
</dbReference>
<comment type="similarity">
    <text evidence="5">Belongs to the protein kinase superfamily. Ser/Thr protein kinase family. GCN2 subfamily.</text>
</comment>
<accession>A0ABR1RRQ5</accession>
<dbReference type="InterPro" id="IPR000719">
    <property type="entry name" value="Prot_kinase_dom"/>
</dbReference>
<dbReference type="SMART" id="SM00220">
    <property type="entry name" value="S_TKc"/>
    <property type="match status" value="1"/>
</dbReference>
<feature type="compositionally biased region" description="Basic and acidic residues" evidence="6">
    <location>
        <begin position="55"/>
        <end position="67"/>
    </location>
</feature>
<keyword evidence="1" id="KW-0808">Transferase</keyword>
<comment type="caution">
    <text evidence="8">The sequence shown here is derived from an EMBL/GenBank/DDBJ whole genome shotgun (WGS) entry which is preliminary data.</text>
</comment>
<keyword evidence="9" id="KW-1185">Reference proteome</keyword>
<dbReference type="InterPro" id="IPR050339">
    <property type="entry name" value="CC_SR_Kinase"/>
</dbReference>
<keyword evidence="3 8" id="KW-0418">Kinase</keyword>
<evidence type="ECO:0000313" key="9">
    <source>
        <dbReference type="Proteomes" id="UP001444661"/>
    </source>
</evidence>
<feature type="domain" description="Protein kinase" evidence="7">
    <location>
        <begin position="145"/>
        <end position="445"/>
    </location>
</feature>
<dbReference type="PROSITE" id="PS50011">
    <property type="entry name" value="PROTEIN_KINASE_DOM"/>
    <property type="match status" value="1"/>
</dbReference>
<dbReference type="Gene3D" id="3.30.200.20">
    <property type="entry name" value="Phosphorylase Kinase, domain 1"/>
    <property type="match status" value="1"/>
</dbReference>
<dbReference type="Pfam" id="PF00069">
    <property type="entry name" value="Pkinase"/>
    <property type="match status" value="1"/>
</dbReference>
<evidence type="ECO:0000256" key="4">
    <source>
        <dbReference type="ARBA" id="ARBA00022840"/>
    </source>
</evidence>
<evidence type="ECO:0000256" key="5">
    <source>
        <dbReference type="ARBA" id="ARBA00037982"/>
    </source>
</evidence>
<evidence type="ECO:0000256" key="1">
    <source>
        <dbReference type="ARBA" id="ARBA00022679"/>
    </source>
</evidence>
<dbReference type="PROSITE" id="PS00108">
    <property type="entry name" value="PROTEIN_KINASE_ST"/>
    <property type="match status" value="1"/>
</dbReference>
<feature type="region of interest" description="Disordered" evidence="6">
    <location>
        <begin position="547"/>
        <end position="571"/>
    </location>
</feature>
<evidence type="ECO:0000256" key="6">
    <source>
        <dbReference type="SAM" id="MobiDB-lite"/>
    </source>
</evidence>
<proteinExistence type="inferred from homology"/>
<feature type="region of interest" description="Disordered" evidence="6">
    <location>
        <begin position="46"/>
        <end position="67"/>
    </location>
</feature>
<feature type="compositionally biased region" description="Basic and acidic residues" evidence="6">
    <location>
        <begin position="483"/>
        <end position="493"/>
    </location>
</feature>
<gene>
    <name evidence="8" type="ORF">PG993_015097</name>
</gene>
<dbReference type="InterPro" id="IPR011009">
    <property type="entry name" value="Kinase-like_dom_sf"/>
</dbReference>
<evidence type="ECO:0000256" key="3">
    <source>
        <dbReference type="ARBA" id="ARBA00022777"/>
    </source>
</evidence>
<evidence type="ECO:0000256" key="2">
    <source>
        <dbReference type="ARBA" id="ARBA00022741"/>
    </source>
</evidence>
<evidence type="ECO:0000259" key="7">
    <source>
        <dbReference type="PROSITE" id="PS50011"/>
    </source>
</evidence>
<dbReference type="EMBL" id="JAQQWK010000014">
    <property type="protein sequence ID" value="KAK8016908.1"/>
    <property type="molecule type" value="Genomic_DNA"/>
</dbReference>
<keyword evidence="4" id="KW-0067">ATP-binding</keyword>
<dbReference type="Gene3D" id="1.10.510.10">
    <property type="entry name" value="Transferase(Phosphotransferase) domain 1"/>
    <property type="match status" value="1"/>
</dbReference>
<keyword evidence="2" id="KW-0547">Nucleotide-binding</keyword>
<protein>
    <submittedName>
        <fullName evidence="8">Calcium-dependent protein kinase</fullName>
    </submittedName>
</protein>
<dbReference type="InterPro" id="IPR008271">
    <property type="entry name" value="Ser/Thr_kinase_AS"/>
</dbReference>
<dbReference type="Proteomes" id="UP001444661">
    <property type="component" value="Unassembled WGS sequence"/>
</dbReference>
<feature type="region of interest" description="Disordered" evidence="6">
    <location>
        <begin position="441"/>
        <end position="525"/>
    </location>
</feature>
<dbReference type="PANTHER" id="PTHR11042">
    <property type="entry name" value="EUKARYOTIC TRANSLATION INITIATION FACTOR 2-ALPHA KINASE EIF2-ALPHA KINASE -RELATED"/>
    <property type="match status" value="1"/>
</dbReference>
<dbReference type="SUPFAM" id="SSF56112">
    <property type="entry name" value="Protein kinase-like (PK-like)"/>
    <property type="match status" value="1"/>
</dbReference>
<sequence>MELIPYTSREGREIVLRHHDALVVRDPSSQRLEIRGLSLTECPTCHQSLRPRSPSPERRYDNIPSSRDKTYVDPNYFRMLQAGHNEDNINSRAAPPSPIRRLTQPALPIASPAQEAEFVSSTPVPPQGGRIRRDAFSPQYFKTFFVEERELGRGGKGVVLLVRHEIDGCHLGHFACKRVPVGDDHAWLEKVLIEVELLAKLSHPNLVSYRHVWLEDVKLHRFGPSVACAFILQQYCNSGDLLQYIVGDQPKETTKEQLKAQMRRRSKSHSEKPVLVNQQRRLSFEEIFSLFRDIVSGLAYLHAANYIHRDLKPSNCLLHRENGKLTCLISDFGEVQPENATRKSTGTTGTISYCAPEVLIRDAAGRFGNFTTKSDVFSLGMILYFLCFNRLPYINANTVQEELEDIDQLRAEISHWKGFQDERPLNPADRPSATEVLTAMNHESNSSVPRREPRSSSPPVGLEGRRIHNLDSPMPGTPVPDPSKQRFRDKVVEESIETPESPMSISSLPDHSPPAGHDGTHKNLPPMTPRRRSHALIVPRAANGFAHQPSEDEGVEERLHPQPSPPLLMAPPTTVLEDIRHRGILLQHRAWYIYHQNADTALFLVRFALFVVKMYSFAQLCWPYMIKPSVGLPLVSLAAFDLGLPQRQELIRWRSQSSGYRAGGLGRLNSGWSVTSILLVVHFVVLASIHRWGSVCAGLSGDYKAYW</sequence>
<name>A0ABR1RRQ5_9PEZI</name>
<dbReference type="GO" id="GO:0016301">
    <property type="term" value="F:kinase activity"/>
    <property type="evidence" value="ECO:0007669"/>
    <property type="project" value="UniProtKB-KW"/>
</dbReference>
<organism evidence="8 9">
    <name type="scientific">Apiospora rasikravindrae</name>
    <dbReference type="NCBI Taxonomy" id="990691"/>
    <lineage>
        <taxon>Eukaryota</taxon>
        <taxon>Fungi</taxon>
        <taxon>Dikarya</taxon>
        <taxon>Ascomycota</taxon>
        <taxon>Pezizomycotina</taxon>
        <taxon>Sordariomycetes</taxon>
        <taxon>Xylariomycetidae</taxon>
        <taxon>Amphisphaeriales</taxon>
        <taxon>Apiosporaceae</taxon>
        <taxon>Apiospora</taxon>
    </lineage>
</organism>
<reference evidence="8 9" key="1">
    <citation type="submission" date="2023-01" db="EMBL/GenBank/DDBJ databases">
        <title>Analysis of 21 Apiospora genomes using comparative genomics revels a genus with tremendous synthesis potential of carbohydrate active enzymes and secondary metabolites.</title>
        <authorList>
            <person name="Sorensen T."/>
        </authorList>
    </citation>
    <scope>NUCLEOTIDE SEQUENCE [LARGE SCALE GENOMIC DNA]</scope>
    <source>
        <strain evidence="8 9">CBS 33761</strain>
    </source>
</reference>
<evidence type="ECO:0000313" key="8">
    <source>
        <dbReference type="EMBL" id="KAK8016908.1"/>
    </source>
</evidence>
<dbReference type="CDD" id="cd00180">
    <property type="entry name" value="PKc"/>
    <property type="match status" value="1"/>
</dbReference>